<dbReference type="SUPFAM" id="SSF50199">
    <property type="entry name" value="Staphylococcal nuclease"/>
    <property type="match status" value="1"/>
</dbReference>
<feature type="domain" description="TNase-like" evidence="1">
    <location>
        <begin position="35"/>
        <end position="165"/>
    </location>
</feature>
<proteinExistence type="predicted"/>
<evidence type="ECO:0000259" key="1">
    <source>
        <dbReference type="PROSITE" id="PS50830"/>
    </source>
</evidence>
<gene>
    <name evidence="2" type="ORF">UABAM_05430</name>
</gene>
<keyword evidence="3" id="KW-1185">Reference proteome</keyword>
<dbReference type="Gene3D" id="2.40.50.90">
    <property type="match status" value="1"/>
</dbReference>
<dbReference type="InterPro" id="IPR016071">
    <property type="entry name" value="Staphylococal_nuclease_OB-fold"/>
</dbReference>
<dbReference type="EMBL" id="AP019860">
    <property type="protein sequence ID" value="BBM87028.1"/>
    <property type="molecule type" value="Genomic_DNA"/>
</dbReference>
<organism evidence="2 3">
    <name type="scientific">Uabimicrobium amorphum</name>
    <dbReference type="NCBI Taxonomy" id="2596890"/>
    <lineage>
        <taxon>Bacteria</taxon>
        <taxon>Pseudomonadati</taxon>
        <taxon>Planctomycetota</taxon>
        <taxon>Candidatus Uabimicrobiia</taxon>
        <taxon>Candidatus Uabimicrobiales</taxon>
        <taxon>Candidatus Uabimicrobiaceae</taxon>
        <taxon>Candidatus Uabimicrobium</taxon>
    </lineage>
</organism>
<dbReference type="PROSITE" id="PS50830">
    <property type="entry name" value="TNASE_3"/>
    <property type="match status" value="1"/>
</dbReference>
<protein>
    <submittedName>
        <fullName evidence="2">Thermonuclease</fullName>
    </submittedName>
</protein>
<dbReference type="RefSeq" id="WP_151971062.1">
    <property type="nucleotide sequence ID" value="NZ_AP019860.1"/>
</dbReference>
<dbReference type="KEGG" id="uam:UABAM_05430"/>
<name>A0A5S9IRX3_UABAM</name>
<dbReference type="Pfam" id="PF00565">
    <property type="entry name" value="SNase"/>
    <property type="match status" value="1"/>
</dbReference>
<dbReference type="Proteomes" id="UP000326354">
    <property type="component" value="Chromosome"/>
</dbReference>
<dbReference type="PROSITE" id="PS51257">
    <property type="entry name" value="PROKAR_LIPOPROTEIN"/>
    <property type="match status" value="1"/>
</dbReference>
<sequence>MKTITLFLIFGFLVSCGPKEVHVYNDEQKQKTVDKTNLVIVKKVISGDSIELEDGRIVKYIHVTAPQKGEKHFDLAKDANTLLVVTRAKNKVFLEFGEEKRDQDGRYLAYVFAPTPLLHYCFVNKELIEYGYAKVTATPPNKKYLDLFLSSEQRAKTKQLNIWKP</sequence>
<dbReference type="InterPro" id="IPR035437">
    <property type="entry name" value="SNase_OB-fold_sf"/>
</dbReference>
<evidence type="ECO:0000313" key="2">
    <source>
        <dbReference type="EMBL" id="BBM87028.1"/>
    </source>
</evidence>
<dbReference type="AlphaFoldDB" id="A0A5S9IRX3"/>
<dbReference type="SMART" id="SM00318">
    <property type="entry name" value="SNc"/>
    <property type="match status" value="1"/>
</dbReference>
<reference evidence="2 3" key="1">
    <citation type="submission" date="2019-08" db="EMBL/GenBank/DDBJ databases">
        <title>Complete genome sequence of Candidatus Uab amorphum.</title>
        <authorList>
            <person name="Shiratori T."/>
            <person name="Suzuki S."/>
            <person name="Kakizawa Y."/>
            <person name="Ishida K."/>
        </authorList>
    </citation>
    <scope>NUCLEOTIDE SEQUENCE [LARGE SCALE GENOMIC DNA]</scope>
    <source>
        <strain evidence="2 3">SRT547</strain>
    </source>
</reference>
<dbReference type="OrthoDB" id="4376109at2"/>
<accession>A0A5S9IRX3</accession>
<evidence type="ECO:0000313" key="3">
    <source>
        <dbReference type="Proteomes" id="UP000326354"/>
    </source>
</evidence>